<organism evidence="2 3">
    <name type="scientific">Cinchona calisaya</name>
    <dbReference type="NCBI Taxonomy" id="153742"/>
    <lineage>
        <taxon>Eukaryota</taxon>
        <taxon>Viridiplantae</taxon>
        <taxon>Streptophyta</taxon>
        <taxon>Embryophyta</taxon>
        <taxon>Tracheophyta</taxon>
        <taxon>Spermatophyta</taxon>
        <taxon>Magnoliopsida</taxon>
        <taxon>eudicotyledons</taxon>
        <taxon>Gunneridae</taxon>
        <taxon>Pentapetalae</taxon>
        <taxon>asterids</taxon>
        <taxon>lamiids</taxon>
        <taxon>Gentianales</taxon>
        <taxon>Rubiaceae</taxon>
        <taxon>Cinchonoideae</taxon>
        <taxon>Cinchoneae</taxon>
        <taxon>Cinchona</taxon>
    </lineage>
</organism>
<gene>
    <name evidence="2" type="ORF">ACH5RR_008785</name>
</gene>
<protein>
    <submittedName>
        <fullName evidence="2">Uncharacterized protein</fullName>
    </submittedName>
</protein>
<keyword evidence="3" id="KW-1185">Reference proteome</keyword>
<dbReference type="AlphaFoldDB" id="A0ABD3AE85"/>
<proteinExistence type="predicted"/>
<feature type="region of interest" description="Disordered" evidence="1">
    <location>
        <begin position="104"/>
        <end position="125"/>
    </location>
</feature>
<evidence type="ECO:0000313" key="2">
    <source>
        <dbReference type="EMBL" id="KAL3529463.1"/>
    </source>
</evidence>
<dbReference type="PANTHER" id="PTHR33710:SF62">
    <property type="entry name" value="DUF4283 DOMAIN PROTEIN"/>
    <property type="match status" value="1"/>
</dbReference>
<reference evidence="2 3" key="1">
    <citation type="submission" date="2024-11" db="EMBL/GenBank/DDBJ databases">
        <title>A near-complete genome assembly of Cinchona calisaya.</title>
        <authorList>
            <person name="Lian D.C."/>
            <person name="Zhao X.W."/>
            <person name="Wei L."/>
        </authorList>
    </citation>
    <scope>NUCLEOTIDE SEQUENCE [LARGE SCALE GENOMIC DNA]</scope>
    <source>
        <tissue evidence="2">Nenye</tissue>
    </source>
</reference>
<sequence>MASERFRTNSVKGLWNSECIWCDKLEKIDDIIQNHFKSMFQSSTPSEDVLNRVLQRGQSKFSSKINNQLLKAFSEKRGTKALSQMFPIKPPRSSWLRNWFLSKPPSSAKSSQQERSKNAVADKPTVEKIWKPKTHPALEVGASRLSLVGKFLIPMVQVECNEVWNALNEAKDSAVTHLNRFSSDHSPLLWSISSMKEGGHCPFRFQNMWVRHHSFLATVKDNWSQHIMGSGMLAFSLKLHCLKWRLKEWYRDEFGNIFYMICMAEKEVACKER</sequence>
<name>A0ABD3AE85_9GENT</name>
<accession>A0ABD3AE85</accession>
<dbReference type="PANTHER" id="PTHR33710">
    <property type="entry name" value="BNAC02G09200D PROTEIN"/>
    <property type="match status" value="1"/>
</dbReference>
<comment type="caution">
    <text evidence="2">The sequence shown here is derived from an EMBL/GenBank/DDBJ whole genome shotgun (WGS) entry which is preliminary data.</text>
</comment>
<dbReference type="Proteomes" id="UP001630127">
    <property type="component" value="Unassembled WGS sequence"/>
</dbReference>
<evidence type="ECO:0000256" key="1">
    <source>
        <dbReference type="SAM" id="MobiDB-lite"/>
    </source>
</evidence>
<evidence type="ECO:0000313" key="3">
    <source>
        <dbReference type="Proteomes" id="UP001630127"/>
    </source>
</evidence>
<dbReference type="EMBL" id="JBJUIK010000004">
    <property type="protein sequence ID" value="KAL3529463.1"/>
    <property type="molecule type" value="Genomic_DNA"/>
</dbReference>